<gene>
    <name evidence="3" type="primary">vatD</name>
    <name evidence="2" type="ORF">ACX05_18300</name>
    <name evidence="3" type="ORF">VP196_00013</name>
</gene>
<dbReference type="EC" id="2.3.1.-" evidence="3"/>
<keyword evidence="3" id="KW-0808">Transferase</keyword>
<keyword evidence="3" id="KW-0012">Acyltransferase</keyword>
<dbReference type="PANTHER" id="PTHR43300">
    <property type="entry name" value="ACETYLTRANSFERASE"/>
    <property type="match status" value="1"/>
</dbReference>
<dbReference type="SUPFAM" id="SSF51161">
    <property type="entry name" value="Trimeric LpxA-like enzymes"/>
    <property type="match status" value="1"/>
</dbReference>
<accession>A0A7M1WA60</accession>
<name>A0A7M1WA60_VIBPH</name>
<dbReference type="Pfam" id="PF14602">
    <property type="entry name" value="Hexapep_2"/>
    <property type="match status" value="1"/>
</dbReference>
<reference evidence="2 4" key="1">
    <citation type="submission" date="2015-07" db="EMBL/GenBank/DDBJ databases">
        <title>Foodborne Vibrio parahaemolyticus Isolates.</title>
        <authorList>
            <person name="Ronholm J."/>
            <person name="Petronella N."/>
            <person name="Kenwell R."/>
            <person name="Banerjee S."/>
        </authorList>
    </citation>
    <scope>NUCLEOTIDE SEQUENCE [LARGE SCALE GENOMIC DNA]</scope>
    <source>
        <strain evidence="2 4">HS-06-05</strain>
    </source>
</reference>
<evidence type="ECO:0000313" key="3">
    <source>
        <dbReference type="EMBL" id="QOS23718.1"/>
    </source>
</evidence>
<comment type="similarity">
    <text evidence="1">Belongs to the transferase hexapeptide repeat family.</text>
</comment>
<evidence type="ECO:0000313" key="2">
    <source>
        <dbReference type="EMBL" id="KOY28632.1"/>
    </source>
</evidence>
<protein>
    <submittedName>
        <fullName evidence="3">Streptogramin A acetyltransferase</fullName>
        <ecNumber evidence="3">2.3.1.-</ecNumber>
    </submittedName>
</protein>
<evidence type="ECO:0000313" key="4">
    <source>
        <dbReference type="Proteomes" id="UP000037697"/>
    </source>
</evidence>
<dbReference type="EMBL" id="LIRS01000092">
    <property type="protein sequence ID" value="KOY28632.1"/>
    <property type="molecule type" value="Genomic_DNA"/>
</dbReference>
<dbReference type="InterPro" id="IPR050179">
    <property type="entry name" value="Trans_hexapeptide_repeat"/>
</dbReference>
<dbReference type="InterPro" id="IPR001451">
    <property type="entry name" value="Hexapep"/>
</dbReference>
<dbReference type="Gene3D" id="2.160.10.10">
    <property type="entry name" value="Hexapeptide repeat proteins"/>
    <property type="match status" value="1"/>
</dbReference>
<dbReference type="EMBL" id="MT898250">
    <property type="protein sequence ID" value="QOS23718.1"/>
    <property type="molecule type" value="Genomic_DNA"/>
</dbReference>
<dbReference type="PANTHER" id="PTHR43300:SF11">
    <property type="entry name" value="ACETYLTRANSFERASE RV3034C-RELATED"/>
    <property type="match status" value="1"/>
</dbReference>
<dbReference type="GO" id="GO:0016746">
    <property type="term" value="F:acyltransferase activity"/>
    <property type="evidence" value="ECO:0007669"/>
    <property type="project" value="UniProtKB-KW"/>
</dbReference>
<dbReference type="Proteomes" id="UP000037697">
    <property type="component" value="Unassembled WGS sequence"/>
</dbReference>
<dbReference type="RefSeq" id="WP_053339587.1">
    <property type="nucleotide sequence ID" value="NZ_JAMQAC010000003.1"/>
</dbReference>
<reference evidence="3" key="2">
    <citation type="submission" date="2020-08" db="EMBL/GenBank/DDBJ databases">
        <title>Genetic structure, function and evolution of capsule biosynthesis loci in Vibrio parahaemolyticus.</title>
        <authorList>
            <person name="Li L."/>
            <person name="Bian S."/>
        </authorList>
    </citation>
    <scope>NUCLEOTIDE SEQUENCE</scope>
    <source>
        <strain evidence="3">VP196</strain>
    </source>
</reference>
<organism evidence="3">
    <name type="scientific">Vibrio parahaemolyticus</name>
    <dbReference type="NCBI Taxonomy" id="670"/>
    <lineage>
        <taxon>Bacteria</taxon>
        <taxon>Pseudomonadati</taxon>
        <taxon>Pseudomonadota</taxon>
        <taxon>Gammaproteobacteria</taxon>
        <taxon>Vibrionales</taxon>
        <taxon>Vibrionaceae</taxon>
        <taxon>Vibrio</taxon>
    </lineage>
</organism>
<sequence length="193" mass="21846">MFKKVIKYFHLKIKYNNKKLTLKTLDIPLHSKIGYMNTIEAGVYIDGDFSIGDFSYINRNTILSNVEIGKFTSISSNCSLGGFEHPIGFFTTHPILFNSHYGAKRVLKILSKKTIIGNDVWIGHGAIVKQGITISDGAVVAAGSVVTKDIPSYEIWGGVPAKKIKDRNITNFPYDNIKWWDLKLERIQEWSEY</sequence>
<dbReference type="InterPro" id="IPR011004">
    <property type="entry name" value="Trimer_LpxA-like_sf"/>
</dbReference>
<dbReference type="AlphaFoldDB" id="A0A7M1WA60"/>
<dbReference type="CDD" id="cd03349">
    <property type="entry name" value="LbH_XAT"/>
    <property type="match status" value="1"/>
</dbReference>
<evidence type="ECO:0000256" key="1">
    <source>
        <dbReference type="ARBA" id="ARBA00007274"/>
    </source>
</evidence>
<proteinExistence type="inferred from homology"/>